<evidence type="ECO:0000313" key="10">
    <source>
        <dbReference type="Proteomes" id="UP000229307"/>
    </source>
</evidence>
<keyword evidence="5" id="KW-0175">Coiled coil</keyword>
<feature type="region of interest" description="Disordered" evidence="6">
    <location>
        <begin position="288"/>
        <end position="312"/>
    </location>
</feature>
<dbReference type="CDD" id="cd07185">
    <property type="entry name" value="OmpA_C-like"/>
    <property type="match status" value="1"/>
</dbReference>
<keyword evidence="2 4" id="KW-0472">Membrane</keyword>
<dbReference type="InterPro" id="IPR050330">
    <property type="entry name" value="Bact_OuterMem_StrucFunc"/>
</dbReference>
<dbReference type="PANTHER" id="PTHR30329:SF21">
    <property type="entry name" value="LIPOPROTEIN YIAD-RELATED"/>
    <property type="match status" value="1"/>
</dbReference>
<feature type="region of interest" description="Disordered" evidence="6">
    <location>
        <begin position="363"/>
        <end position="397"/>
    </location>
</feature>
<dbReference type="AlphaFoldDB" id="A0A2M7S9Q8"/>
<feature type="compositionally biased region" description="Low complexity" evidence="6">
    <location>
        <begin position="138"/>
        <end position="151"/>
    </location>
</feature>
<accession>A0A2M7S9Q8</accession>
<dbReference type="Gene3D" id="3.30.1330.60">
    <property type="entry name" value="OmpA-like domain"/>
    <property type="match status" value="1"/>
</dbReference>
<comment type="caution">
    <text evidence="9">The sequence shown here is derived from an EMBL/GenBank/DDBJ whole genome shotgun (WGS) entry which is preliminary data.</text>
</comment>
<proteinExistence type="predicted"/>
<dbReference type="InterPro" id="IPR006664">
    <property type="entry name" value="OMP_bac"/>
</dbReference>
<dbReference type="EMBL" id="PFMR01000199">
    <property type="protein sequence ID" value="PIZ16276.1"/>
    <property type="molecule type" value="Genomic_DNA"/>
</dbReference>
<keyword evidence="3" id="KW-0998">Cell outer membrane</keyword>
<evidence type="ECO:0000256" key="5">
    <source>
        <dbReference type="SAM" id="Coils"/>
    </source>
</evidence>
<evidence type="ECO:0000256" key="6">
    <source>
        <dbReference type="SAM" id="MobiDB-lite"/>
    </source>
</evidence>
<evidence type="ECO:0000256" key="3">
    <source>
        <dbReference type="ARBA" id="ARBA00023237"/>
    </source>
</evidence>
<sequence>MKKRIVHLILLALTAAFFSATADCAELKEVKTNESDGNATVEIVMSGDAQFKQSVSTIPSGVLIEVRGLKVKESSTNVGKDILKYITVTQASVRPVMIGRILIETSDVSSLQINAGKTGNSIIVTITGSGQEVEVQEAVPASTPASVVPPTDETKKKADAEAEAKKAAELKAAQDAAAKLEVEKKAAAEAEAKKKVTADAAVKLEAEKKAAELKAAQETAAKAGAAAEAKKAAELKAAQDAAAEAKKAAELKAAQDAAAKLEAEKKAAAEAEAKKKVTADAAAKLEAEKKTVTTAVVPSSPVPPSAAKSKDQETAILKAKQAEAEKVKLTGEVKKEKEARLKAEALVKELDKRIAQLEAELAKKTTDGEKLRKMQDESEKKRKEAESSAEKEKQARLKAESVIKEMDARIEELVKAKLESARAEKVFVGGETLTRLPIQTGADIFFEFGNADLTPAARRTLDKLAGIIKIFVENKISLEGHSDSTGPSKYNLKLSVKRGESVVKYLVNKGVSKERITVKGCGSKDPIAVNNTKIGRAQNRRVEVIIMDGEE</sequence>
<evidence type="ECO:0000256" key="4">
    <source>
        <dbReference type="PROSITE-ProRule" id="PRU00473"/>
    </source>
</evidence>
<dbReference type="SUPFAM" id="SSF103088">
    <property type="entry name" value="OmpA-like"/>
    <property type="match status" value="1"/>
</dbReference>
<organism evidence="9 10">
    <name type="scientific">Candidatus Desantisbacteria bacterium CG_4_10_14_0_8_um_filter_48_22</name>
    <dbReference type="NCBI Taxonomy" id="1974543"/>
    <lineage>
        <taxon>Bacteria</taxon>
        <taxon>Candidatus Desantisiibacteriota</taxon>
    </lineage>
</organism>
<dbReference type="InterPro" id="IPR036737">
    <property type="entry name" value="OmpA-like_sf"/>
</dbReference>
<comment type="subcellular location">
    <subcellularLocation>
        <location evidence="1">Cell outer membrane</location>
    </subcellularLocation>
</comment>
<dbReference type="InterPro" id="IPR006665">
    <property type="entry name" value="OmpA-like"/>
</dbReference>
<reference evidence="10" key="1">
    <citation type="submission" date="2017-09" db="EMBL/GenBank/DDBJ databases">
        <title>Depth-based differentiation of microbial function through sediment-hosted aquifers and enrichment of novel symbionts in the deep terrestrial subsurface.</title>
        <authorList>
            <person name="Probst A.J."/>
            <person name="Ladd B."/>
            <person name="Jarett J.K."/>
            <person name="Geller-Mcgrath D.E."/>
            <person name="Sieber C.M.K."/>
            <person name="Emerson J.B."/>
            <person name="Anantharaman K."/>
            <person name="Thomas B.C."/>
            <person name="Malmstrom R."/>
            <person name="Stieglmeier M."/>
            <person name="Klingl A."/>
            <person name="Woyke T."/>
            <person name="Ryan C.M."/>
            <person name="Banfield J.F."/>
        </authorList>
    </citation>
    <scope>NUCLEOTIDE SEQUENCE [LARGE SCALE GENOMIC DNA]</scope>
</reference>
<evidence type="ECO:0000256" key="7">
    <source>
        <dbReference type="SAM" id="SignalP"/>
    </source>
</evidence>
<dbReference type="PROSITE" id="PS51123">
    <property type="entry name" value="OMPA_2"/>
    <property type="match status" value="1"/>
</dbReference>
<evidence type="ECO:0000313" key="9">
    <source>
        <dbReference type="EMBL" id="PIZ16276.1"/>
    </source>
</evidence>
<name>A0A2M7S9Q8_9BACT</name>
<dbReference type="PANTHER" id="PTHR30329">
    <property type="entry name" value="STATOR ELEMENT OF FLAGELLAR MOTOR COMPLEX"/>
    <property type="match status" value="1"/>
</dbReference>
<dbReference type="GO" id="GO:0009279">
    <property type="term" value="C:cell outer membrane"/>
    <property type="evidence" value="ECO:0007669"/>
    <property type="project" value="UniProtKB-SubCell"/>
</dbReference>
<dbReference type="Proteomes" id="UP000229307">
    <property type="component" value="Unassembled WGS sequence"/>
</dbReference>
<gene>
    <name evidence="9" type="ORF">COY52_07565</name>
</gene>
<feature type="signal peptide" evidence="7">
    <location>
        <begin position="1"/>
        <end position="22"/>
    </location>
</feature>
<keyword evidence="7" id="KW-0732">Signal</keyword>
<dbReference type="PRINTS" id="PR01021">
    <property type="entry name" value="OMPADOMAIN"/>
</dbReference>
<feature type="chain" id="PRO_5014714751" description="OmpA-like domain-containing protein" evidence="7">
    <location>
        <begin position="23"/>
        <end position="551"/>
    </location>
</feature>
<feature type="coiled-coil region" evidence="5">
    <location>
        <begin position="163"/>
        <end position="288"/>
    </location>
</feature>
<protein>
    <recommendedName>
        <fullName evidence="8">OmpA-like domain-containing protein</fullName>
    </recommendedName>
</protein>
<evidence type="ECO:0000259" key="8">
    <source>
        <dbReference type="PROSITE" id="PS51123"/>
    </source>
</evidence>
<dbReference type="Pfam" id="PF00691">
    <property type="entry name" value="OmpA"/>
    <property type="match status" value="1"/>
</dbReference>
<evidence type="ECO:0000256" key="2">
    <source>
        <dbReference type="ARBA" id="ARBA00023136"/>
    </source>
</evidence>
<evidence type="ECO:0000256" key="1">
    <source>
        <dbReference type="ARBA" id="ARBA00004442"/>
    </source>
</evidence>
<feature type="region of interest" description="Disordered" evidence="6">
    <location>
        <begin position="138"/>
        <end position="160"/>
    </location>
</feature>
<feature type="domain" description="OmpA-like" evidence="8">
    <location>
        <begin position="433"/>
        <end position="550"/>
    </location>
</feature>